<evidence type="ECO:0000256" key="2">
    <source>
        <dbReference type="HAMAP-Rule" id="MF_00758"/>
    </source>
</evidence>
<dbReference type="AlphaFoldDB" id="A0A1N7JHA6"/>
<gene>
    <name evidence="3" type="ORF">SAMN05421779_102268</name>
</gene>
<organism evidence="3 4">
    <name type="scientific">Insolitispirillum peregrinum</name>
    <dbReference type="NCBI Taxonomy" id="80876"/>
    <lineage>
        <taxon>Bacteria</taxon>
        <taxon>Pseudomonadati</taxon>
        <taxon>Pseudomonadota</taxon>
        <taxon>Alphaproteobacteria</taxon>
        <taxon>Rhodospirillales</taxon>
        <taxon>Novispirillaceae</taxon>
        <taxon>Insolitispirillum</taxon>
    </lineage>
</organism>
<reference evidence="3 4" key="1">
    <citation type="submission" date="2017-01" db="EMBL/GenBank/DDBJ databases">
        <authorList>
            <person name="Mah S.A."/>
            <person name="Swanson W.J."/>
            <person name="Moy G.W."/>
            <person name="Vacquier V.D."/>
        </authorList>
    </citation>
    <scope>NUCLEOTIDE SEQUENCE [LARGE SCALE GENOMIC DNA]</scope>
    <source>
        <strain evidence="3 4">DSM 11589</strain>
    </source>
</reference>
<dbReference type="STRING" id="80876.SAMN05421779_102268"/>
<evidence type="ECO:0000313" key="4">
    <source>
        <dbReference type="Proteomes" id="UP000185678"/>
    </source>
</evidence>
<dbReference type="NCBIfam" id="NF001266">
    <property type="entry name" value="PRK00228.1-1"/>
    <property type="match status" value="1"/>
</dbReference>
<dbReference type="InterPro" id="IPR003774">
    <property type="entry name" value="AlgH-like"/>
</dbReference>
<dbReference type="EMBL" id="FTOA01000002">
    <property type="protein sequence ID" value="SIS48707.1"/>
    <property type="molecule type" value="Genomic_DNA"/>
</dbReference>
<dbReference type="NCBIfam" id="NF001268">
    <property type="entry name" value="PRK00228.1-4"/>
    <property type="match status" value="1"/>
</dbReference>
<dbReference type="PANTHER" id="PTHR30327:SF1">
    <property type="entry name" value="UPF0301 PROTEIN YQGE"/>
    <property type="match status" value="1"/>
</dbReference>
<evidence type="ECO:0000256" key="1">
    <source>
        <dbReference type="ARBA" id="ARBA00009600"/>
    </source>
</evidence>
<dbReference type="SUPFAM" id="SSF143456">
    <property type="entry name" value="VC0467-like"/>
    <property type="match status" value="1"/>
</dbReference>
<comment type="similarity">
    <text evidence="1 2">Belongs to the UPF0301 (AlgH) family.</text>
</comment>
<accession>A0A1N7JHA6</accession>
<dbReference type="GO" id="GO:0005829">
    <property type="term" value="C:cytosol"/>
    <property type="evidence" value="ECO:0007669"/>
    <property type="project" value="TreeGrafter"/>
</dbReference>
<name>A0A1N7JHA6_9PROT</name>
<evidence type="ECO:0000313" key="3">
    <source>
        <dbReference type="EMBL" id="SIS48707.1"/>
    </source>
</evidence>
<dbReference type="Proteomes" id="UP000185678">
    <property type="component" value="Unassembled WGS sequence"/>
</dbReference>
<dbReference type="HAMAP" id="MF_00758">
    <property type="entry name" value="UPF0301"/>
    <property type="match status" value="1"/>
</dbReference>
<dbReference type="Gene3D" id="3.40.1740.10">
    <property type="entry name" value="VC0467-like"/>
    <property type="match status" value="1"/>
</dbReference>
<dbReference type="Pfam" id="PF02622">
    <property type="entry name" value="DUF179"/>
    <property type="match status" value="1"/>
</dbReference>
<proteinExistence type="inferred from homology"/>
<sequence length="204" mass="22177">MLAAIDGKEYIMTMVKMIDITDALAGKCLIAMPRMADQNFSRTVVYICAHSSEGAMGLVVNRALHQLTFPDILEQLAIEPLADCDHIRVHAGGPVEAARGFVLHSSDYSQSSTMRVNGRIALTATTDVLRAIARGDGPQKSLMALGYAGWGAGQLDREILENAWLTVDADDELLFSPALERKWDMAIRRLGIDPAMLLDTPGHA</sequence>
<protein>
    <recommendedName>
        <fullName evidence="2">UPF0301 protein SAMN05421779_102268</fullName>
    </recommendedName>
</protein>
<keyword evidence="4" id="KW-1185">Reference proteome</keyword>
<dbReference type="PANTHER" id="PTHR30327">
    <property type="entry name" value="UNCHARACTERIZED PROTEIN YQGE"/>
    <property type="match status" value="1"/>
</dbReference>